<dbReference type="AlphaFoldDB" id="R9P327"/>
<dbReference type="PANTHER" id="PTHR23001:SF3">
    <property type="entry name" value="EUKARYOTIC TRANSLATION INITIATION FACTOR 2 SUBUNIT 2"/>
    <property type="match status" value="1"/>
</dbReference>
<feature type="compositionally biased region" description="Acidic residues" evidence="4">
    <location>
        <begin position="85"/>
        <end position="102"/>
    </location>
</feature>
<keyword evidence="3" id="KW-0648">Protein biosynthesis</keyword>
<dbReference type="eggNOG" id="KOG2768">
    <property type="taxonomic scope" value="Eukaryota"/>
</dbReference>
<accession>R9P327</accession>
<dbReference type="InterPro" id="IPR016189">
    <property type="entry name" value="Transl_init_fac_IF2/IF5_N"/>
</dbReference>
<dbReference type="HOGENOM" id="CLU_026663_0_2_1"/>
<feature type="region of interest" description="Disordered" evidence="4">
    <location>
        <begin position="52"/>
        <end position="113"/>
    </location>
</feature>
<dbReference type="GO" id="GO:0001731">
    <property type="term" value="P:formation of translation preinitiation complex"/>
    <property type="evidence" value="ECO:0007669"/>
    <property type="project" value="TreeGrafter"/>
</dbReference>
<dbReference type="RefSeq" id="XP_012189296.1">
    <property type="nucleotide sequence ID" value="XM_012333906.1"/>
</dbReference>
<dbReference type="EMBL" id="DF238796">
    <property type="protein sequence ID" value="GAC95709.1"/>
    <property type="molecule type" value="Genomic_DNA"/>
</dbReference>
<evidence type="ECO:0000313" key="7">
    <source>
        <dbReference type="Proteomes" id="UP000014071"/>
    </source>
</evidence>
<dbReference type="GO" id="GO:0031369">
    <property type="term" value="F:translation initiation factor binding"/>
    <property type="evidence" value="ECO:0007669"/>
    <property type="project" value="TreeGrafter"/>
</dbReference>
<feature type="compositionally biased region" description="Polar residues" evidence="4">
    <location>
        <begin position="1"/>
        <end position="11"/>
    </location>
</feature>
<reference evidence="7" key="1">
    <citation type="journal article" date="2013" name="Genome Announc.">
        <title>Draft genome sequence of the basidiomycetous yeast-like fungus Pseudozyma hubeiensis SY62, which produces an abundant amount of the biosurfactant mannosylerythritol lipids.</title>
        <authorList>
            <person name="Konishi M."/>
            <person name="Hatada Y."/>
            <person name="Horiuchi J."/>
        </authorList>
    </citation>
    <scope>NUCLEOTIDE SEQUENCE [LARGE SCALE GENOMIC DNA]</scope>
    <source>
        <strain evidence="7">SY62</strain>
    </source>
</reference>
<dbReference type="SMART" id="SM00653">
    <property type="entry name" value="eIF2B_5"/>
    <property type="match status" value="1"/>
</dbReference>
<dbReference type="InterPro" id="IPR045196">
    <property type="entry name" value="IF2/IF5"/>
</dbReference>
<dbReference type="SUPFAM" id="SSF75689">
    <property type="entry name" value="Zinc-binding domain of translation initiation factor 2 beta"/>
    <property type="match status" value="1"/>
</dbReference>
<dbReference type="GO" id="GO:0005850">
    <property type="term" value="C:eukaryotic translation initiation factor 2 complex"/>
    <property type="evidence" value="ECO:0007669"/>
    <property type="project" value="TreeGrafter"/>
</dbReference>
<feature type="domain" description="Translation initiation factor IF2/IF5" evidence="5">
    <location>
        <begin position="224"/>
        <end position="333"/>
    </location>
</feature>
<dbReference type="Proteomes" id="UP000014071">
    <property type="component" value="Unassembled WGS sequence"/>
</dbReference>
<organism evidence="6 7">
    <name type="scientific">Pseudozyma hubeiensis (strain SY62)</name>
    <name type="common">Yeast</name>
    <dbReference type="NCBI Taxonomy" id="1305764"/>
    <lineage>
        <taxon>Eukaryota</taxon>
        <taxon>Fungi</taxon>
        <taxon>Dikarya</taxon>
        <taxon>Basidiomycota</taxon>
        <taxon>Ustilaginomycotina</taxon>
        <taxon>Ustilaginomycetes</taxon>
        <taxon>Ustilaginales</taxon>
        <taxon>Ustilaginaceae</taxon>
        <taxon>Pseudozyma</taxon>
    </lineage>
</organism>
<evidence type="ECO:0000256" key="1">
    <source>
        <dbReference type="ARBA" id="ARBA00010397"/>
    </source>
</evidence>
<evidence type="ECO:0000259" key="5">
    <source>
        <dbReference type="SMART" id="SM00653"/>
    </source>
</evidence>
<dbReference type="FunFam" id="3.30.30.170:FF:000001">
    <property type="entry name" value="Eukaryotic translation initiation factor 2 subunit"/>
    <property type="match status" value="1"/>
</dbReference>
<proteinExistence type="inferred from homology"/>
<dbReference type="PANTHER" id="PTHR23001">
    <property type="entry name" value="EUKARYOTIC TRANSLATION INITIATION FACTOR"/>
    <property type="match status" value="1"/>
</dbReference>
<dbReference type="GeneID" id="24108575"/>
<gene>
    <name evidence="6" type="ORF">PHSY_003285</name>
</gene>
<dbReference type="OrthoDB" id="10255414at2759"/>
<dbReference type="GO" id="GO:0003743">
    <property type="term" value="F:translation initiation factor activity"/>
    <property type="evidence" value="ECO:0007669"/>
    <property type="project" value="UniProtKB-KW"/>
</dbReference>
<dbReference type="Gene3D" id="3.30.30.170">
    <property type="match status" value="1"/>
</dbReference>
<sequence length="359" mass="39601">MMATTTTTNKPQIRESHHSDSHRIRGYLTLTTGSIGSPTSFTMSDVDALQNAASSTAPAEQQNDSADLFGGMKKKKKDKKKLDLDLDLDEDDNKDDAADADAEQSNAAAAEDDELNFGELKKKKKSKKKVALDLDAFEKEIGEADDQQDDAAEPTTNDAYADADDEELGENPFAQDAADDADAPSKDDSIEAWQGTDRDYSYQELLGRVFKTLRAQNPALSGDKKKFTMVPPQVARDGSKKTVFANVVDICKRMHRQPEHVIQFLFAELGTIGSVDGSQRLVIRGRFQPKQIENVLRRYITEYVICKTCKRPETKLTKENRIFFVTCEKCGSQRSVAAIKSGFQAQTGKRSKARAAAGA</sequence>
<keyword evidence="7" id="KW-1185">Reference proteome</keyword>
<protein>
    <submittedName>
        <fullName evidence="6">Translational initiation factor</fullName>
    </submittedName>
</protein>
<evidence type="ECO:0000313" key="6">
    <source>
        <dbReference type="EMBL" id="GAC95709.1"/>
    </source>
</evidence>
<comment type="similarity">
    <text evidence="1">Belongs to the eIF-2-beta/eIF-5 family.</text>
</comment>
<keyword evidence="2 6" id="KW-0396">Initiation factor</keyword>
<dbReference type="InterPro" id="IPR002735">
    <property type="entry name" value="Transl_init_fac_IF2/IF5_dom"/>
</dbReference>
<feature type="compositionally biased region" description="Polar residues" evidence="4">
    <location>
        <begin position="52"/>
        <end position="65"/>
    </location>
</feature>
<feature type="region of interest" description="Disordered" evidence="4">
    <location>
        <begin position="1"/>
        <end position="24"/>
    </location>
</feature>
<feature type="compositionally biased region" description="Basic and acidic residues" evidence="4">
    <location>
        <begin position="12"/>
        <end position="23"/>
    </location>
</feature>
<dbReference type="InterPro" id="IPR016190">
    <property type="entry name" value="Transl_init_fac_IF2/IF5_Zn-bd"/>
</dbReference>
<evidence type="ECO:0000256" key="3">
    <source>
        <dbReference type="ARBA" id="ARBA00022917"/>
    </source>
</evidence>
<feature type="region of interest" description="Disordered" evidence="4">
    <location>
        <begin position="175"/>
        <end position="194"/>
    </location>
</feature>
<dbReference type="STRING" id="1305764.R9P327"/>
<dbReference type="GO" id="GO:0003729">
    <property type="term" value="F:mRNA binding"/>
    <property type="evidence" value="ECO:0007669"/>
    <property type="project" value="TreeGrafter"/>
</dbReference>
<dbReference type="SUPFAM" id="SSF100966">
    <property type="entry name" value="Translation initiation factor 2 beta, aIF2beta, N-terminal domain"/>
    <property type="match status" value="1"/>
</dbReference>
<evidence type="ECO:0000256" key="4">
    <source>
        <dbReference type="SAM" id="MobiDB-lite"/>
    </source>
</evidence>
<name>R9P327_PSEHS</name>
<dbReference type="Pfam" id="PF01873">
    <property type="entry name" value="eIF-5_eIF-2B"/>
    <property type="match status" value="1"/>
</dbReference>
<evidence type="ECO:0000256" key="2">
    <source>
        <dbReference type="ARBA" id="ARBA00022540"/>
    </source>
</evidence>